<evidence type="ECO:0000259" key="7">
    <source>
        <dbReference type="Pfam" id="PF08281"/>
    </source>
</evidence>
<dbReference type="eggNOG" id="COG1595">
    <property type="taxonomic scope" value="Bacteria"/>
</dbReference>
<organism evidence="8 9">
    <name type="scientific">Lysinibacillus odysseyi 34hs-1 = NBRC 100172</name>
    <dbReference type="NCBI Taxonomy" id="1220589"/>
    <lineage>
        <taxon>Bacteria</taxon>
        <taxon>Bacillati</taxon>
        <taxon>Bacillota</taxon>
        <taxon>Bacilli</taxon>
        <taxon>Bacillales</taxon>
        <taxon>Bacillaceae</taxon>
        <taxon>Lysinibacillus</taxon>
    </lineage>
</organism>
<dbReference type="EMBL" id="JPVP01000054">
    <property type="protein sequence ID" value="KGR85414.1"/>
    <property type="molecule type" value="Genomic_DNA"/>
</dbReference>
<keyword evidence="3" id="KW-0731">Sigma factor</keyword>
<dbReference type="AlphaFoldDB" id="A0A0A3IKZ3"/>
<dbReference type="Gene3D" id="1.10.10.10">
    <property type="entry name" value="Winged helix-like DNA-binding domain superfamily/Winged helix DNA-binding domain"/>
    <property type="match status" value="1"/>
</dbReference>
<evidence type="ECO:0000256" key="3">
    <source>
        <dbReference type="ARBA" id="ARBA00023082"/>
    </source>
</evidence>
<dbReference type="InterPro" id="IPR013325">
    <property type="entry name" value="RNA_pol_sigma_r2"/>
</dbReference>
<evidence type="ECO:0000259" key="6">
    <source>
        <dbReference type="Pfam" id="PF04542"/>
    </source>
</evidence>
<dbReference type="InterPro" id="IPR007627">
    <property type="entry name" value="RNA_pol_sigma70_r2"/>
</dbReference>
<dbReference type="InterPro" id="IPR039425">
    <property type="entry name" value="RNA_pol_sigma-70-like"/>
</dbReference>
<dbReference type="OrthoDB" id="2678696at2"/>
<evidence type="ECO:0000256" key="2">
    <source>
        <dbReference type="ARBA" id="ARBA00023015"/>
    </source>
</evidence>
<keyword evidence="2" id="KW-0805">Transcription regulation</keyword>
<evidence type="ECO:0000313" key="8">
    <source>
        <dbReference type="EMBL" id="KGR85414.1"/>
    </source>
</evidence>
<feature type="domain" description="RNA polymerase sigma-70 region 2" evidence="6">
    <location>
        <begin position="23"/>
        <end position="90"/>
    </location>
</feature>
<dbReference type="Proteomes" id="UP000030437">
    <property type="component" value="Unassembled WGS sequence"/>
</dbReference>
<comment type="caution">
    <text evidence="8">The sequence shown here is derived from an EMBL/GenBank/DDBJ whole genome shotgun (WGS) entry which is preliminary data.</text>
</comment>
<sequence>MRNPNQFIIRLKKHKEDALEYVIDEYMPFVKAIAIKILSYQHSNAVDECVNDVFLSVWQNAHQFEGDAADFKKWIGMITKYKAIDLYRQLEKQHEREEGPVALETVKTGQDLQQQVLGTEEKNELLFAIGQLDVIDRDIFMMKYFMELSNSEIADALGLTKAAVDNRLYRGKKKLAATIQLKERFV</sequence>
<dbReference type="CDD" id="cd06171">
    <property type="entry name" value="Sigma70_r4"/>
    <property type="match status" value="1"/>
</dbReference>
<dbReference type="InterPro" id="IPR014284">
    <property type="entry name" value="RNA_pol_sigma-70_dom"/>
</dbReference>
<protein>
    <submittedName>
        <fullName evidence="8">RNA polymerase factor sigma-70</fullName>
    </submittedName>
</protein>
<dbReference type="InterPro" id="IPR013324">
    <property type="entry name" value="RNA_pol_sigma_r3/r4-like"/>
</dbReference>
<dbReference type="InterPro" id="IPR013249">
    <property type="entry name" value="RNA_pol_sigma70_r4_t2"/>
</dbReference>
<proteinExistence type="inferred from homology"/>
<dbReference type="GO" id="GO:0003677">
    <property type="term" value="F:DNA binding"/>
    <property type="evidence" value="ECO:0007669"/>
    <property type="project" value="UniProtKB-KW"/>
</dbReference>
<evidence type="ECO:0000256" key="4">
    <source>
        <dbReference type="ARBA" id="ARBA00023125"/>
    </source>
</evidence>
<dbReference type="PANTHER" id="PTHR43133">
    <property type="entry name" value="RNA POLYMERASE ECF-TYPE SIGMA FACTO"/>
    <property type="match status" value="1"/>
</dbReference>
<dbReference type="NCBIfam" id="TIGR02937">
    <property type="entry name" value="sigma70-ECF"/>
    <property type="match status" value="1"/>
</dbReference>
<keyword evidence="5" id="KW-0804">Transcription</keyword>
<dbReference type="RefSeq" id="WP_036153803.1">
    <property type="nucleotide sequence ID" value="NZ_AVCX01000007.1"/>
</dbReference>
<dbReference type="GO" id="GO:0006352">
    <property type="term" value="P:DNA-templated transcription initiation"/>
    <property type="evidence" value="ECO:0007669"/>
    <property type="project" value="InterPro"/>
</dbReference>
<dbReference type="GO" id="GO:0016987">
    <property type="term" value="F:sigma factor activity"/>
    <property type="evidence" value="ECO:0007669"/>
    <property type="project" value="UniProtKB-KW"/>
</dbReference>
<name>A0A0A3IKZ3_9BACI</name>
<evidence type="ECO:0000256" key="1">
    <source>
        <dbReference type="ARBA" id="ARBA00010641"/>
    </source>
</evidence>
<evidence type="ECO:0000313" key="9">
    <source>
        <dbReference type="Proteomes" id="UP000030437"/>
    </source>
</evidence>
<evidence type="ECO:0000256" key="5">
    <source>
        <dbReference type="ARBA" id="ARBA00023163"/>
    </source>
</evidence>
<gene>
    <name evidence="8" type="ORF">CD32_09340</name>
</gene>
<dbReference type="PANTHER" id="PTHR43133:SF8">
    <property type="entry name" value="RNA POLYMERASE SIGMA FACTOR HI_1459-RELATED"/>
    <property type="match status" value="1"/>
</dbReference>
<dbReference type="InterPro" id="IPR036388">
    <property type="entry name" value="WH-like_DNA-bd_sf"/>
</dbReference>
<dbReference type="Pfam" id="PF04542">
    <property type="entry name" value="Sigma70_r2"/>
    <property type="match status" value="1"/>
</dbReference>
<reference evidence="8 9" key="1">
    <citation type="submission" date="2014-02" db="EMBL/GenBank/DDBJ databases">
        <title>Draft genome sequence of Lysinibacillus odysseyi NBRC 100172.</title>
        <authorList>
            <person name="Zhang F."/>
            <person name="Wang G."/>
            <person name="Zhang L."/>
        </authorList>
    </citation>
    <scope>NUCLEOTIDE SEQUENCE [LARGE SCALE GENOMIC DNA]</scope>
    <source>
        <strain evidence="8 9">NBRC 100172</strain>
    </source>
</reference>
<dbReference type="Gene3D" id="1.10.1740.10">
    <property type="match status" value="1"/>
</dbReference>
<feature type="domain" description="RNA polymerase sigma factor 70 region 4 type 2" evidence="7">
    <location>
        <begin position="123"/>
        <end position="175"/>
    </location>
</feature>
<accession>A0A0A3IKZ3</accession>
<dbReference type="SUPFAM" id="SSF88659">
    <property type="entry name" value="Sigma3 and sigma4 domains of RNA polymerase sigma factors"/>
    <property type="match status" value="1"/>
</dbReference>
<dbReference type="Pfam" id="PF08281">
    <property type="entry name" value="Sigma70_r4_2"/>
    <property type="match status" value="1"/>
</dbReference>
<dbReference type="STRING" id="1220589.CD32_09340"/>
<dbReference type="SUPFAM" id="SSF88946">
    <property type="entry name" value="Sigma2 domain of RNA polymerase sigma factors"/>
    <property type="match status" value="1"/>
</dbReference>
<comment type="similarity">
    <text evidence="1">Belongs to the sigma-70 factor family. ECF subfamily.</text>
</comment>
<keyword evidence="9" id="KW-1185">Reference proteome</keyword>
<keyword evidence="4" id="KW-0238">DNA-binding</keyword>